<feature type="domain" description="EF-hand" evidence="3">
    <location>
        <begin position="128"/>
        <end position="163"/>
    </location>
</feature>
<organism evidence="4 5">
    <name type="scientific">Thiospirillum jenense</name>
    <dbReference type="NCBI Taxonomy" id="1653858"/>
    <lineage>
        <taxon>Bacteria</taxon>
        <taxon>Pseudomonadati</taxon>
        <taxon>Pseudomonadota</taxon>
        <taxon>Gammaproteobacteria</taxon>
        <taxon>Chromatiales</taxon>
        <taxon>Chromatiaceae</taxon>
        <taxon>Thiospirillum</taxon>
    </lineage>
</organism>
<dbReference type="EMBL" id="JABVCQ010000046">
    <property type="protein sequence ID" value="MBB1127291.1"/>
    <property type="molecule type" value="Genomic_DNA"/>
</dbReference>
<dbReference type="Gene3D" id="1.10.238.10">
    <property type="entry name" value="EF-hand"/>
    <property type="match status" value="2"/>
</dbReference>
<dbReference type="SUPFAM" id="SSF47473">
    <property type="entry name" value="EF-hand"/>
    <property type="match status" value="1"/>
</dbReference>
<evidence type="ECO:0000256" key="2">
    <source>
        <dbReference type="SAM" id="SignalP"/>
    </source>
</evidence>
<keyword evidence="2" id="KW-0732">Signal</keyword>
<comment type="caution">
    <text evidence="4">The sequence shown here is derived from an EMBL/GenBank/DDBJ whole genome shotgun (WGS) entry which is preliminary data.</text>
</comment>
<dbReference type="AlphaFoldDB" id="A0A839HF55"/>
<evidence type="ECO:0000256" key="1">
    <source>
        <dbReference type="SAM" id="MobiDB-lite"/>
    </source>
</evidence>
<feature type="signal peptide" evidence="2">
    <location>
        <begin position="1"/>
        <end position="23"/>
    </location>
</feature>
<accession>A0A839HF55</accession>
<dbReference type="Proteomes" id="UP000548632">
    <property type="component" value="Unassembled WGS sequence"/>
</dbReference>
<feature type="region of interest" description="Disordered" evidence="1">
    <location>
        <begin position="161"/>
        <end position="205"/>
    </location>
</feature>
<feature type="compositionally biased region" description="Pro residues" evidence="1">
    <location>
        <begin position="194"/>
        <end position="205"/>
    </location>
</feature>
<dbReference type="PROSITE" id="PS50222">
    <property type="entry name" value="EF_HAND_2"/>
    <property type="match status" value="2"/>
</dbReference>
<feature type="compositionally biased region" description="Low complexity" evidence="1">
    <location>
        <begin position="161"/>
        <end position="180"/>
    </location>
</feature>
<evidence type="ECO:0000259" key="3">
    <source>
        <dbReference type="PROSITE" id="PS50222"/>
    </source>
</evidence>
<name>A0A839HF55_9GAMM</name>
<evidence type="ECO:0000313" key="4">
    <source>
        <dbReference type="EMBL" id="MBB1127291.1"/>
    </source>
</evidence>
<feature type="chain" id="PRO_5032621181" evidence="2">
    <location>
        <begin position="24"/>
        <end position="205"/>
    </location>
</feature>
<dbReference type="RefSeq" id="WP_182584919.1">
    <property type="nucleotide sequence ID" value="NZ_JABVCQ010000046.1"/>
</dbReference>
<keyword evidence="5" id="KW-1185">Reference proteome</keyword>
<evidence type="ECO:0000313" key="5">
    <source>
        <dbReference type="Proteomes" id="UP000548632"/>
    </source>
</evidence>
<dbReference type="Pfam" id="PF13202">
    <property type="entry name" value="EF-hand_5"/>
    <property type="match status" value="1"/>
</dbReference>
<dbReference type="InterPro" id="IPR002048">
    <property type="entry name" value="EF_hand_dom"/>
</dbReference>
<dbReference type="Pfam" id="PF13499">
    <property type="entry name" value="EF-hand_7"/>
    <property type="match status" value="1"/>
</dbReference>
<dbReference type="InterPro" id="IPR011992">
    <property type="entry name" value="EF-hand-dom_pair"/>
</dbReference>
<proteinExistence type="predicted"/>
<reference evidence="4 5" key="1">
    <citation type="journal article" date="2020" name="Arch. Microbiol.">
        <title>The genome sequence of the giant phototrophic gammaproteobacterium Thiospirillum jenense gives insight into its physiological properties and phylogenetic relationships.</title>
        <authorList>
            <person name="Imhoff J.F."/>
            <person name="Meyer T.E."/>
            <person name="Kyndt J.A."/>
        </authorList>
    </citation>
    <scope>NUCLEOTIDE SEQUENCE [LARGE SCALE GENOMIC DNA]</scope>
    <source>
        <strain evidence="4 5">DSM 216</strain>
    </source>
</reference>
<feature type="domain" description="EF-hand" evidence="3">
    <location>
        <begin position="68"/>
        <end position="94"/>
    </location>
</feature>
<gene>
    <name evidence="4" type="ORF">HUK38_13820</name>
</gene>
<dbReference type="GO" id="GO:0005509">
    <property type="term" value="F:calcium ion binding"/>
    <property type="evidence" value="ECO:0007669"/>
    <property type="project" value="InterPro"/>
</dbReference>
<protein>
    <submittedName>
        <fullName evidence="4">EF-hand domain-containing protein</fullName>
    </submittedName>
</protein>
<sequence length="205" mass="22499">MRHTALRPLTICTACLISSMSVAQPPAPTDAATAPRLTPTEAFMKALDVNKDQQVSLDEAKSVQLPRFKETDADGSGNISIDEARNAFTKQVPAEMLTQMRERGMPDPGETFVKNLDKNNDNAIDLNEFERPAVDSFQRMDTNKDGVATAEEAAAFFEQMQQQMQERMRQIQQQMQEQMTPPAGDAPAAIVPNAPMPQPAPPAAQ</sequence>